<dbReference type="InterPro" id="IPR010573">
    <property type="entry name" value="MFS_Str1/Tri12-like"/>
</dbReference>
<comment type="caution">
    <text evidence="8">The sequence shown here is derived from an EMBL/GenBank/DDBJ whole genome shotgun (WGS) entry which is preliminary data.</text>
</comment>
<feature type="transmembrane region" description="Helical" evidence="6">
    <location>
        <begin position="219"/>
        <end position="239"/>
    </location>
</feature>
<dbReference type="EMBL" id="LVKK01000172">
    <property type="protein sequence ID" value="OAG34213.1"/>
    <property type="molecule type" value="Genomic_DNA"/>
</dbReference>
<feature type="transmembrane region" description="Helical" evidence="6">
    <location>
        <begin position="133"/>
        <end position="151"/>
    </location>
</feature>
<dbReference type="GO" id="GO:0005886">
    <property type="term" value="C:plasma membrane"/>
    <property type="evidence" value="ECO:0007669"/>
    <property type="project" value="TreeGrafter"/>
</dbReference>
<evidence type="ECO:0000313" key="8">
    <source>
        <dbReference type="EMBL" id="OAG34213.1"/>
    </source>
</evidence>
<name>A0A177EQE7_9EURO</name>
<dbReference type="PROSITE" id="PS50850">
    <property type="entry name" value="MFS"/>
    <property type="match status" value="1"/>
</dbReference>
<dbReference type="PANTHER" id="PTHR23501">
    <property type="entry name" value="MAJOR FACILITATOR SUPERFAMILY"/>
    <property type="match status" value="1"/>
</dbReference>
<dbReference type="Gene3D" id="1.20.1250.20">
    <property type="entry name" value="MFS general substrate transporter like domains"/>
    <property type="match status" value="2"/>
</dbReference>
<dbReference type="Pfam" id="PF06609">
    <property type="entry name" value="TRI12"/>
    <property type="match status" value="1"/>
</dbReference>
<evidence type="ECO:0000256" key="2">
    <source>
        <dbReference type="ARBA" id="ARBA00022448"/>
    </source>
</evidence>
<evidence type="ECO:0000313" key="9">
    <source>
        <dbReference type="Proteomes" id="UP000077002"/>
    </source>
</evidence>
<feature type="transmembrane region" description="Helical" evidence="6">
    <location>
        <begin position="294"/>
        <end position="311"/>
    </location>
</feature>
<dbReference type="AlphaFoldDB" id="A0A177EQE7"/>
<dbReference type="GeneID" id="34606720"/>
<dbReference type="GO" id="GO:0022857">
    <property type="term" value="F:transmembrane transporter activity"/>
    <property type="evidence" value="ECO:0007669"/>
    <property type="project" value="InterPro"/>
</dbReference>
<dbReference type="InterPro" id="IPR036259">
    <property type="entry name" value="MFS_trans_sf"/>
</dbReference>
<keyword evidence="4 6" id="KW-1133">Transmembrane helix</keyword>
<dbReference type="CDD" id="cd06179">
    <property type="entry name" value="MFS_TRI12_like"/>
    <property type="match status" value="1"/>
</dbReference>
<feature type="transmembrane region" description="Helical" evidence="6">
    <location>
        <begin position="157"/>
        <end position="176"/>
    </location>
</feature>
<gene>
    <name evidence="8" type="ORF">AYO21_11631</name>
</gene>
<feature type="transmembrane region" description="Helical" evidence="6">
    <location>
        <begin position="103"/>
        <end position="121"/>
    </location>
</feature>
<keyword evidence="3 6" id="KW-0812">Transmembrane</keyword>
<proteinExistence type="predicted"/>
<feature type="transmembrane region" description="Helical" evidence="6">
    <location>
        <begin position="260"/>
        <end position="282"/>
    </location>
</feature>
<keyword evidence="2" id="KW-0813">Transport</keyword>
<feature type="transmembrane region" description="Helical" evidence="6">
    <location>
        <begin position="373"/>
        <end position="392"/>
    </location>
</feature>
<evidence type="ECO:0000256" key="1">
    <source>
        <dbReference type="ARBA" id="ARBA00004141"/>
    </source>
</evidence>
<accession>A0A177EQE7</accession>
<feature type="transmembrane region" description="Helical" evidence="6">
    <location>
        <begin position="404"/>
        <end position="422"/>
    </location>
</feature>
<evidence type="ECO:0000256" key="5">
    <source>
        <dbReference type="ARBA" id="ARBA00023136"/>
    </source>
</evidence>
<feature type="transmembrane region" description="Helical" evidence="6">
    <location>
        <begin position="188"/>
        <end position="207"/>
    </location>
</feature>
<feature type="domain" description="Major facilitator superfamily (MFS) profile" evidence="7">
    <location>
        <begin position="66"/>
        <end position="578"/>
    </location>
</feature>
<evidence type="ECO:0000259" key="7">
    <source>
        <dbReference type="PROSITE" id="PS50850"/>
    </source>
</evidence>
<dbReference type="SUPFAM" id="SSF103473">
    <property type="entry name" value="MFS general substrate transporter"/>
    <property type="match status" value="2"/>
</dbReference>
<comment type="subcellular location">
    <subcellularLocation>
        <location evidence="1">Membrane</location>
        <topology evidence="1">Multi-pass membrane protein</topology>
    </subcellularLocation>
</comment>
<dbReference type="OrthoDB" id="4144244at2759"/>
<feature type="transmembrane region" description="Helical" evidence="6">
    <location>
        <begin position="428"/>
        <end position="454"/>
    </location>
</feature>
<feature type="transmembrane region" description="Helical" evidence="6">
    <location>
        <begin position="554"/>
        <end position="574"/>
    </location>
</feature>
<feature type="transmembrane region" description="Helical" evidence="6">
    <location>
        <begin position="65"/>
        <end position="83"/>
    </location>
</feature>
<keyword evidence="9" id="KW-1185">Reference proteome</keyword>
<dbReference type="PANTHER" id="PTHR23501:SF109">
    <property type="entry name" value="MAJOR FACILITATOR SUPERFAMILY (MFS) PROFILE DOMAIN-CONTAINING PROTEIN-RELATED"/>
    <property type="match status" value="1"/>
</dbReference>
<evidence type="ECO:0000256" key="4">
    <source>
        <dbReference type="ARBA" id="ARBA00022989"/>
    </source>
</evidence>
<keyword evidence="5 6" id="KW-0472">Membrane</keyword>
<feature type="transmembrane region" description="Helical" evidence="6">
    <location>
        <begin position="461"/>
        <end position="484"/>
    </location>
</feature>
<dbReference type="RefSeq" id="XP_022506165.1">
    <property type="nucleotide sequence ID" value="XM_022661517.1"/>
</dbReference>
<dbReference type="InterPro" id="IPR053791">
    <property type="entry name" value="MFS_Tri12-like"/>
</dbReference>
<protein>
    <recommendedName>
        <fullName evidence="7">Major facilitator superfamily (MFS) profile domain-containing protein</fullName>
    </recommendedName>
</protein>
<sequence>MAETKPQEEIVQYDVKPYAQQSEFEHHGDHHITEKEQKAIDHQRSVALSADLAELGAQYFFSPPIVGTVISVASFVCGSYWMFIGPAAVLADIAADIGGTGNASLFSIVWSLCQPISLLLFGRLSDRFGRRYFVLGANLLSVLGGIVAATAHNMNQLIGANVLLGLGSGVAAAYPLLLGEIVPNKFKFWVVMIMNAFALPLDFSAYLSVRLLRTKSWRWIYYIGIIINGLSISCFFFFYRPPTFTMLHSSERKRRDEIKHIDFLGLFLLIAGLCLFLLGVAWGGQPLPWQSPTILGLLISGFVGIVLFILWEMFSKVEYPIIPLRLFKDLRGFTCCAILSATSGTSYTALNIVWPSEVNTIYGADLTWQESGWLANIISLSNFVGIVILSPITTWHGKVKWKVLFGACWMAAFSGAVSVLKPDNLKTAIALMILTPITTGWLELASTLMVQYIVPDEDLGVGFAVVCAARNVAGSIFTAIYIAILSNKAAQKIPEYVIPAAQNAGLPASSIPALLTALGAGTAEALQSVKGMNNAILAAVTSATAYAQAAAYAYVYYAALAIGLVAVLAAVFLADMDQYLTGHVSRKVYHRKEIAIDKKQLETGQS</sequence>
<organism evidence="8 9">
    <name type="scientific">Fonsecaea monophora</name>
    <dbReference type="NCBI Taxonomy" id="254056"/>
    <lineage>
        <taxon>Eukaryota</taxon>
        <taxon>Fungi</taxon>
        <taxon>Dikarya</taxon>
        <taxon>Ascomycota</taxon>
        <taxon>Pezizomycotina</taxon>
        <taxon>Eurotiomycetes</taxon>
        <taxon>Chaetothyriomycetidae</taxon>
        <taxon>Chaetothyriales</taxon>
        <taxon>Herpotrichiellaceae</taxon>
        <taxon>Fonsecaea</taxon>
    </lineage>
</organism>
<dbReference type="InterPro" id="IPR020846">
    <property type="entry name" value="MFS_dom"/>
</dbReference>
<evidence type="ECO:0000256" key="3">
    <source>
        <dbReference type="ARBA" id="ARBA00022692"/>
    </source>
</evidence>
<evidence type="ECO:0000256" key="6">
    <source>
        <dbReference type="SAM" id="Phobius"/>
    </source>
</evidence>
<reference evidence="8 9" key="1">
    <citation type="submission" date="2016-03" db="EMBL/GenBank/DDBJ databases">
        <title>Draft genome sequence of the Fonsecaea monophora CBS 269.37.</title>
        <authorList>
            <person name="Bombassaro A."/>
            <person name="Vinicius W.A."/>
            <person name="De Hoog S."/>
            <person name="Sun J."/>
            <person name="Souza E.M."/>
            <person name="Raittz R.T."/>
            <person name="Costa F."/>
            <person name="Leao A.C."/>
            <person name="Tadra-Sfeir M.Z."/>
            <person name="Baura V."/>
            <person name="Balsanelli E."/>
            <person name="Pedrosa F.O."/>
            <person name="Moreno L.F."/>
            <person name="Steffens M.B."/>
            <person name="Xi L."/>
            <person name="Bocca A.L."/>
            <person name="Felipe M.S."/>
            <person name="Teixeira M."/>
            <person name="Telles Filho F.Q."/>
            <person name="Azevedo C.M."/>
            <person name="Gomes R."/>
            <person name="Vicente V.A."/>
        </authorList>
    </citation>
    <scope>NUCLEOTIDE SEQUENCE [LARGE SCALE GENOMIC DNA]</scope>
    <source>
        <strain evidence="8 9">CBS 269.37</strain>
    </source>
</reference>
<dbReference type="Proteomes" id="UP000077002">
    <property type="component" value="Unassembled WGS sequence"/>
</dbReference>